<proteinExistence type="predicted"/>
<evidence type="ECO:0000256" key="1">
    <source>
        <dbReference type="SAM" id="MobiDB-lite"/>
    </source>
</evidence>
<accession>A0A392RMR0</accession>
<feature type="compositionally biased region" description="Low complexity" evidence="1">
    <location>
        <begin position="45"/>
        <end position="54"/>
    </location>
</feature>
<sequence>MLSRSINSLGPGSLKNFVQPCVLPPPTNPAPPVPKLPELDKDSSSDNSSPADPQ</sequence>
<protein>
    <submittedName>
        <fullName evidence="2">Uncharacterized protein</fullName>
    </submittedName>
</protein>
<feature type="compositionally biased region" description="Pro residues" evidence="1">
    <location>
        <begin position="22"/>
        <end position="35"/>
    </location>
</feature>
<dbReference type="Proteomes" id="UP000265520">
    <property type="component" value="Unassembled WGS sequence"/>
</dbReference>
<feature type="compositionally biased region" description="Polar residues" evidence="1">
    <location>
        <begin position="1"/>
        <end position="10"/>
    </location>
</feature>
<evidence type="ECO:0000313" key="2">
    <source>
        <dbReference type="EMBL" id="MCI36835.1"/>
    </source>
</evidence>
<reference evidence="2 3" key="1">
    <citation type="journal article" date="2018" name="Front. Plant Sci.">
        <title>Red Clover (Trifolium pratense) and Zigzag Clover (T. medium) - A Picture of Genomic Similarities and Differences.</title>
        <authorList>
            <person name="Dluhosova J."/>
            <person name="Istvanek J."/>
            <person name="Nedelnik J."/>
            <person name="Repkova J."/>
        </authorList>
    </citation>
    <scope>NUCLEOTIDE SEQUENCE [LARGE SCALE GENOMIC DNA]</scope>
    <source>
        <strain evidence="3">cv. 10/8</strain>
        <tissue evidence="2">Leaf</tissue>
    </source>
</reference>
<name>A0A392RMR0_9FABA</name>
<evidence type="ECO:0000313" key="3">
    <source>
        <dbReference type="Proteomes" id="UP000265520"/>
    </source>
</evidence>
<comment type="caution">
    <text evidence="2">The sequence shown here is derived from an EMBL/GenBank/DDBJ whole genome shotgun (WGS) entry which is preliminary data.</text>
</comment>
<feature type="region of interest" description="Disordered" evidence="1">
    <location>
        <begin position="1"/>
        <end position="54"/>
    </location>
</feature>
<organism evidence="2 3">
    <name type="scientific">Trifolium medium</name>
    <dbReference type="NCBI Taxonomy" id="97028"/>
    <lineage>
        <taxon>Eukaryota</taxon>
        <taxon>Viridiplantae</taxon>
        <taxon>Streptophyta</taxon>
        <taxon>Embryophyta</taxon>
        <taxon>Tracheophyta</taxon>
        <taxon>Spermatophyta</taxon>
        <taxon>Magnoliopsida</taxon>
        <taxon>eudicotyledons</taxon>
        <taxon>Gunneridae</taxon>
        <taxon>Pentapetalae</taxon>
        <taxon>rosids</taxon>
        <taxon>fabids</taxon>
        <taxon>Fabales</taxon>
        <taxon>Fabaceae</taxon>
        <taxon>Papilionoideae</taxon>
        <taxon>50 kb inversion clade</taxon>
        <taxon>NPAAA clade</taxon>
        <taxon>Hologalegina</taxon>
        <taxon>IRL clade</taxon>
        <taxon>Trifolieae</taxon>
        <taxon>Trifolium</taxon>
    </lineage>
</organism>
<keyword evidence="3" id="KW-1185">Reference proteome</keyword>
<dbReference type="AlphaFoldDB" id="A0A392RMR0"/>
<dbReference type="EMBL" id="LXQA010237913">
    <property type="protein sequence ID" value="MCI36835.1"/>
    <property type="molecule type" value="Genomic_DNA"/>
</dbReference>